<sequence>MYAASVGIKAAFALGSAMPPRRATNQRCVTEEDELDRRIKQIIDIRLVVALKRRLDLVVDRLGEKMRALMEARQEVNSRRGRVLNPTADLKDVEYDSYSEGDATLFFDEDPSDDSFFVAGGDEEPEFDEEKEDDDGDDKGYDENWKFDEFEGNNVGLFASTEYDEDDKEADAVWEAIDKRMDSRRRDRRESRLKQEIKKYRTSNQQMRTRMSNVSIEPITAAEYFESGFFSIIRFGPWANISFRSKSKRWA</sequence>
<protein>
    <recommendedName>
        <fullName evidence="2">PRP1 splicing factor N-terminal domain-containing protein</fullName>
    </recommendedName>
</protein>
<accession>A0A2I0HXP8</accession>
<keyword evidence="4" id="KW-1185">Reference proteome</keyword>
<gene>
    <name evidence="3" type="ORF">CRG98_043133</name>
</gene>
<evidence type="ECO:0000313" key="4">
    <source>
        <dbReference type="Proteomes" id="UP000233551"/>
    </source>
</evidence>
<name>A0A2I0HXP8_PUNGR</name>
<dbReference type="STRING" id="22663.A0A2I0HXP8"/>
<evidence type="ECO:0000259" key="2">
    <source>
        <dbReference type="Pfam" id="PF06424"/>
    </source>
</evidence>
<feature type="domain" description="PRP1 splicing factor N-terminal" evidence="2">
    <location>
        <begin position="128"/>
        <end position="213"/>
    </location>
</feature>
<proteinExistence type="predicted"/>
<comment type="caution">
    <text evidence="3">The sequence shown here is derived from an EMBL/GenBank/DDBJ whole genome shotgun (WGS) entry which is preliminary data.</text>
</comment>
<evidence type="ECO:0000256" key="1">
    <source>
        <dbReference type="SAM" id="MobiDB-lite"/>
    </source>
</evidence>
<dbReference type="EMBL" id="PGOL01004838">
    <property type="protein sequence ID" value="PKI36477.1"/>
    <property type="molecule type" value="Genomic_DNA"/>
</dbReference>
<dbReference type="Proteomes" id="UP000233551">
    <property type="component" value="Unassembled WGS sequence"/>
</dbReference>
<dbReference type="GO" id="GO:0000398">
    <property type="term" value="P:mRNA splicing, via spliceosome"/>
    <property type="evidence" value="ECO:0007669"/>
    <property type="project" value="InterPro"/>
</dbReference>
<dbReference type="Pfam" id="PF06424">
    <property type="entry name" value="PRP1_N"/>
    <property type="match status" value="1"/>
</dbReference>
<organism evidence="3 4">
    <name type="scientific">Punica granatum</name>
    <name type="common">Pomegranate</name>
    <dbReference type="NCBI Taxonomy" id="22663"/>
    <lineage>
        <taxon>Eukaryota</taxon>
        <taxon>Viridiplantae</taxon>
        <taxon>Streptophyta</taxon>
        <taxon>Embryophyta</taxon>
        <taxon>Tracheophyta</taxon>
        <taxon>Spermatophyta</taxon>
        <taxon>Magnoliopsida</taxon>
        <taxon>eudicotyledons</taxon>
        <taxon>Gunneridae</taxon>
        <taxon>Pentapetalae</taxon>
        <taxon>rosids</taxon>
        <taxon>malvids</taxon>
        <taxon>Myrtales</taxon>
        <taxon>Lythraceae</taxon>
        <taxon>Punica</taxon>
    </lineage>
</organism>
<evidence type="ECO:0000313" key="3">
    <source>
        <dbReference type="EMBL" id="PKI36477.1"/>
    </source>
</evidence>
<dbReference type="InterPro" id="IPR010491">
    <property type="entry name" value="PRP1_N"/>
</dbReference>
<dbReference type="AlphaFoldDB" id="A0A2I0HXP8"/>
<feature type="compositionally biased region" description="Acidic residues" evidence="1">
    <location>
        <begin position="121"/>
        <end position="137"/>
    </location>
</feature>
<feature type="region of interest" description="Disordered" evidence="1">
    <location>
        <begin position="117"/>
        <end position="142"/>
    </location>
</feature>
<reference evidence="3 4" key="1">
    <citation type="submission" date="2017-11" db="EMBL/GenBank/DDBJ databases">
        <title>De-novo sequencing of pomegranate (Punica granatum L.) genome.</title>
        <authorList>
            <person name="Akparov Z."/>
            <person name="Amiraslanov A."/>
            <person name="Hajiyeva S."/>
            <person name="Abbasov M."/>
            <person name="Kaur K."/>
            <person name="Hamwieh A."/>
            <person name="Solovyev V."/>
            <person name="Salamov A."/>
            <person name="Braich B."/>
            <person name="Kosarev P."/>
            <person name="Mahmoud A."/>
            <person name="Hajiyev E."/>
            <person name="Babayeva S."/>
            <person name="Izzatullayeva V."/>
            <person name="Mammadov A."/>
            <person name="Mammadov A."/>
            <person name="Sharifova S."/>
            <person name="Ojaghi J."/>
            <person name="Eynullazada K."/>
            <person name="Bayramov B."/>
            <person name="Abdulazimova A."/>
            <person name="Shahmuradov I."/>
        </authorList>
    </citation>
    <scope>NUCLEOTIDE SEQUENCE [LARGE SCALE GENOMIC DNA]</scope>
    <source>
        <strain evidence="4">cv. AG2017</strain>
        <tissue evidence="3">Leaf</tissue>
    </source>
</reference>